<dbReference type="Proteomes" id="UP001145114">
    <property type="component" value="Unassembled WGS sequence"/>
</dbReference>
<keyword evidence="2" id="KW-1185">Reference proteome</keyword>
<gene>
    <name evidence="1" type="ORF">EV182_005069</name>
</gene>
<feature type="non-terminal residue" evidence="1">
    <location>
        <position position="303"/>
    </location>
</feature>
<evidence type="ECO:0000313" key="2">
    <source>
        <dbReference type="Proteomes" id="UP001145114"/>
    </source>
</evidence>
<protein>
    <submittedName>
        <fullName evidence="1">Uncharacterized protein</fullName>
    </submittedName>
</protein>
<sequence>MDDEDSFMYDNEEDFYLEGEDEEEEEYEESEQDNVLEKCEGTYYKAKEMLTRLYACKRDYGGGGDVGLRESDPQQAIHLFRLVVDTEAERQKGEWGFRALKQMTKQCLRQRKHQEALEHYKEVLAYARSAVQRDYGEGSINKMLDRISDLNIELVKKFYRVTLDALEEANNVVIKDVNDTFASEALESSLFSSQLYEAYALELQMYVTEGEVGKMKGAYKKVRNVATGVLHPRIRGVINECGGRVRMSEKRWAEARTEFYEALKNFDNAADNVSRIRTLKYLIITCLLDETGIDPTTYPEVVP</sequence>
<organism evidence="1 2">
    <name type="scientific">Spiromyces aspiralis</name>
    <dbReference type="NCBI Taxonomy" id="68401"/>
    <lineage>
        <taxon>Eukaryota</taxon>
        <taxon>Fungi</taxon>
        <taxon>Fungi incertae sedis</taxon>
        <taxon>Zoopagomycota</taxon>
        <taxon>Kickxellomycotina</taxon>
        <taxon>Kickxellomycetes</taxon>
        <taxon>Kickxellales</taxon>
        <taxon>Kickxellaceae</taxon>
        <taxon>Spiromyces</taxon>
    </lineage>
</organism>
<evidence type="ECO:0000313" key="1">
    <source>
        <dbReference type="EMBL" id="KAJ1677965.1"/>
    </source>
</evidence>
<dbReference type="EMBL" id="JAMZIH010001704">
    <property type="protein sequence ID" value="KAJ1677965.1"/>
    <property type="molecule type" value="Genomic_DNA"/>
</dbReference>
<accession>A0ACC1HRH3</accession>
<comment type="caution">
    <text evidence="1">The sequence shown here is derived from an EMBL/GenBank/DDBJ whole genome shotgun (WGS) entry which is preliminary data.</text>
</comment>
<name>A0ACC1HRH3_9FUNG</name>
<proteinExistence type="predicted"/>
<reference evidence="1" key="1">
    <citation type="submission" date="2022-06" db="EMBL/GenBank/DDBJ databases">
        <title>Phylogenomic reconstructions and comparative analyses of Kickxellomycotina fungi.</title>
        <authorList>
            <person name="Reynolds N.K."/>
            <person name="Stajich J.E."/>
            <person name="Barry K."/>
            <person name="Grigoriev I.V."/>
            <person name="Crous P."/>
            <person name="Smith M.E."/>
        </authorList>
    </citation>
    <scope>NUCLEOTIDE SEQUENCE</scope>
    <source>
        <strain evidence="1">RSA 2271</strain>
    </source>
</reference>